<dbReference type="AlphaFoldDB" id="A0A5C3MVQ9"/>
<dbReference type="Gene3D" id="3.30.2300.10">
    <property type="entry name" value="THUMP superfamily"/>
    <property type="match status" value="1"/>
</dbReference>
<dbReference type="OrthoDB" id="367221at2759"/>
<dbReference type="STRING" id="5364.A0A5C3MVQ9"/>
<dbReference type="GO" id="GO:0003723">
    <property type="term" value="F:RNA binding"/>
    <property type="evidence" value="ECO:0007669"/>
    <property type="project" value="UniProtKB-UniRule"/>
</dbReference>
<evidence type="ECO:0000313" key="5">
    <source>
        <dbReference type="Proteomes" id="UP000305948"/>
    </source>
</evidence>
<dbReference type="PROSITE" id="PS51165">
    <property type="entry name" value="THUMP"/>
    <property type="match status" value="1"/>
</dbReference>
<evidence type="ECO:0000313" key="4">
    <source>
        <dbReference type="EMBL" id="TFK49599.1"/>
    </source>
</evidence>
<dbReference type="PANTHER" id="PTHR13452">
    <property type="entry name" value="THUMP DOMAIN CONTAINING PROTEIN 1-RELATED"/>
    <property type="match status" value="1"/>
</dbReference>
<dbReference type="Proteomes" id="UP000305948">
    <property type="component" value="Unassembled WGS sequence"/>
</dbReference>
<dbReference type="CDD" id="cd11717">
    <property type="entry name" value="THUMP_THUMPD1_like"/>
    <property type="match status" value="1"/>
</dbReference>
<name>A0A5C3MVQ9_9AGAM</name>
<feature type="compositionally biased region" description="Basic and acidic residues" evidence="2">
    <location>
        <begin position="1"/>
        <end position="11"/>
    </location>
</feature>
<keyword evidence="5" id="KW-1185">Reference proteome</keyword>
<dbReference type="SMART" id="SM00981">
    <property type="entry name" value="THUMP"/>
    <property type="match status" value="1"/>
</dbReference>
<dbReference type="FunFam" id="3.30.2300.10:FF:000001">
    <property type="entry name" value="THUMP domain-containing protein 1"/>
    <property type="match status" value="1"/>
</dbReference>
<dbReference type="EMBL" id="ML213515">
    <property type="protein sequence ID" value="TFK49599.1"/>
    <property type="molecule type" value="Genomic_DNA"/>
</dbReference>
<accession>A0A5C3MVQ9</accession>
<sequence>MADKGKSSRGGDKRRRYRSVRSNVTCSSGHILILHCQDGTPIWGKRSIDGPGVWVTCVKGKERQTVGELYDLFSALAEEMWPERGEKDGDGMDQEEEDLEAQIAREVAAMKKPRKEQMFANCKTDTPCVIFISCKPPVDPVAMVLKYVNDVVHTGITRTKYSQRLTPVSGSCVANTPEICGLFKKVVLPFFENADDKKYTYKIELRSRNHHTIARDPLLAELAALVPATHKVDLKNPEVFILVELFKSVCGMSVVRDYYRLMKFNVMEIAGAKQEGEGRDGDVRMN</sequence>
<feature type="domain" description="THUMP" evidence="3">
    <location>
        <begin position="150"/>
        <end position="256"/>
    </location>
</feature>
<dbReference type="Pfam" id="PF02926">
    <property type="entry name" value="THUMP"/>
    <property type="match status" value="1"/>
</dbReference>
<protein>
    <recommendedName>
        <fullName evidence="3">THUMP domain-containing protein</fullName>
    </recommendedName>
</protein>
<dbReference type="SUPFAM" id="SSF143437">
    <property type="entry name" value="THUMP domain-like"/>
    <property type="match status" value="1"/>
</dbReference>
<proteinExistence type="predicted"/>
<dbReference type="InterPro" id="IPR004114">
    <property type="entry name" value="THUMP_dom"/>
</dbReference>
<evidence type="ECO:0000256" key="2">
    <source>
        <dbReference type="SAM" id="MobiDB-lite"/>
    </source>
</evidence>
<gene>
    <name evidence="4" type="ORF">OE88DRAFT_1682635</name>
</gene>
<dbReference type="PANTHER" id="PTHR13452:SF10">
    <property type="entry name" value="THUMP DOMAIN-CONTAINING PROTEIN 1"/>
    <property type="match status" value="1"/>
</dbReference>
<evidence type="ECO:0000256" key="1">
    <source>
        <dbReference type="PROSITE-ProRule" id="PRU00529"/>
    </source>
</evidence>
<reference evidence="4 5" key="1">
    <citation type="journal article" date="2019" name="Nat. Ecol. Evol.">
        <title>Megaphylogeny resolves global patterns of mushroom evolution.</title>
        <authorList>
            <person name="Varga T."/>
            <person name="Krizsan K."/>
            <person name="Foldi C."/>
            <person name="Dima B."/>
            <person name="Sanchez-Garcia M."/>
            <person name="Sanchez-Ramirez S."/>
            <person name="Szollosi G.J."/>
            <person name="Szarkandi J.G."/>
            <person name="Papp V."/>
            <person name="Albert L."/>
            <person name="Andreopoulos W."/>
            <person name="Angelini C."/>
            <person name="Antonin V."/>
            <person name="Barry K.W."/>
            <person name="Bougher N.L."/>
            <person name="Buchanan P."/>
            <person name="Buyck B."/>
            <person name="Bense V."/>
            <person name="Catcheside P."/>
            <person name="Chovatia M."/>
            <person name="Cooper J."/>
            <person name="Damon W."/>
            <person name="Desjardin D."/>
            <person name="Finy P."/>
            <person name="Geml J."/>
            <person name="Haridas S."/>
            <person name="Hughes K."/>
            <person name="Justo A."/>
            <person name="Karasinski D."/>
            <person name="Kautmanova I."/>
            <person name="Kiss B."/>
            <person name="Kocsube S."/>
            <person name="Kotiranta H."/>
            <person name="LaButti K.M."/>
            <person name="Lechner B.E."/>
            <person name="Liimatainen K."/>
            <person name="Lipzen A."/>
            <person name="Lukacs Z."/>
            <person name="Mihaltcheva S."/>
            <person name="Morgado L.N."/>
            <person name="Niskanen T."/>
            <person name="Noordeloos M.E."/>
            <person name="Ohm R.A."/>
            <person name="Ortiz-Santana B."/>
            <person name="Ovrebo C."/>
            <person name="Racz N."/>
            <person name="Riley R."/>
            <person name="Savchenko A."/>
            <person name="Shiryaev A."/>
            <person name="Soop K."/>
            <person name="Spirin V."/>
            <person name="Szebenyi C."/>
            <person name="Tomsovsky M."/>
            <person name="Tulloss R.E."/>
            <person name="Uehling J."/>
            <person name="Grigoriev I.V."/>
            <person name="Vagvolgyi C."/>
            <person name="Papp T."/>
            <person name="Martin F.M."/>
            <person name="Miettinen O."/>
            <person name="Hibbett D.S."/>
            <person name="Nagy L.G."/>
        </authorList>
    </citation>
    <scope>NUCLEOTIDE SEQUENCE [LARGE SCALE GENOMIC DNA]</scope>
    <source>
        <strain evidence="4 5">OMC1185</strain>
    </source>
</reference>
<dbReference type="GO" id="GO:0006400">
    <property type="term" value="P:tRNA modification"/>
    <property type="evidence" value="ECO:0007669"/>
    <property type="project" value="InterPro"/>
</dbReference>
<feature type="region of interest" description="Disordered" evidence="2">
    <location>
        <begin position="1"/>
        <end position="21"/>
    </location>
</feature>
<organism evidence="4 5">
    <name type="scientific">Heliocybe sulcata</name>
    <dbReference type="NCBI Taxonomy" id="5364"/>
    <lineage>
        <taxon>Eukaryota</taxon>
        <taxon>Fungi</taxon>
        <taxon>Dikarya</taxon>
        <taxon>Basidiomycota</taxon>
        <taxon>Agaricomycotina</taxon>
        <taxon>Agaricomycetes</taxon>
        <taxon>Gloeophyllales</taxon>
        <taxon>Gloeophyllaceae</taxon>
        <taxon>Heliocybe</taxon>
    </lineage>
</organism>
<evidence type="ECO:0000259" key="3">
    <source>
        <dbReference type="PROSITE" id="PS51165"/>
    </source>
</evidence>
<keyword evidence="1" id="KW-0694">RNA-binding</keyword>
<dbReference type="InterPro" id="IPR040183">
    <property type="entry name" value="THUMPD1-like"/>
</dbReference>